<dbReference type="RefSeq" id="WP_006374419.1">
    <property type="nucleotide sequence ID" value="NZ_AEJB01000093.1"/>
</dbReference>
<dbReference type="AlphaFoldDB" id="L7F4V6"/>
<dbReference type="InterPro" id="IPR035315">
    <property type="entry name" value="DUF5372"/>
</dbReference>
<keyword evidence="4" id="KW-1185">Reference proteome</keyword>
<sequence>MTVTHPFHPWHGRSYAFVVRRKNWGEDRVYFRDEAGEVLSAPTAWTDAGGEDPFVVLAAGRSPFRTEDLLALSDLIDHLDGRGASAQEMTP</sequence>
<proteinExistence type="predicted"/>
<dbReference type="PATRIC" id="fig|698760.3.peg.1063"/>
<dbReference type="EMBL" id="AEJB01000093">
    <property type="protein sequence ID" value="ELP70299.1"/>
    <property type="molecule type" value="Genomic_DNA"/>
</dbReference>
<evidence type="ECO:0000313" key="2">
    <source>
        <dbReference type="EMBL" id="ELP66097.1"/>
    </source>
</evidence>
<evidence type="ECO:0000313" key="4">
    <source>
        <dbReference type="Proteomes" id="UP000010931"/>
    </source>
</evidence>
<reference evidence="1" key="2">
    <citation type="submission" date="2012-12" db="EMBL/GenBank/DDBJ databases">
        <authorList>
            <person name="Huguet-Tapia J.C."/>
            <person name="Durkin A.S."/>
            <person name="Pettis G.S."/>
            <person name="Badger J.H."/>
        </authorList>
    </citation>
    <scope>NUCLEOTIDE SEQUENCE</scope>
    <source>
        <strain evidence="1">Car8</strain>
    </source>
</reference>
<accession>L7F4V6</accession>
<protein>
    <submittedName>
        <fullName evidence="1">Uncharacterized protein</fullName>
    </submittedName>
</protein>
<dbReference type="Pfam" id="PF17342">
    <property type="entry name" value="DUF5372"/>
    <property type="match status" value="1"/>
</dbReference>
<dbReference type="EMBL" id="AEJB01000361">
    <property type="protein sequence ID" value="ELP66097.1"/>
    <property type="molecule type" value="Genomic_DNA"/>
</dbReference>
<gene>
    <name evidence="2" type="ORF">STRTUCAR8_01707</name>
    <name evidence="1" type="ORF">STRTUCAR8_01851</name>
    <name evidence="3" type="ORF">STRTUCAR8_09906</name>
</gene>
<name>L7F4V6_STRT8</name>
<dbReference type="EMBL" id="AEJB01000361">
    <property type="protein sequence ID" value="ELP65665.1"/>
    <property type="molecule type" value="Genomic_DNA"/>
</dbReference>
<comment type="caution">
    <text evidence="1">The sequence shown here is derived from an EMBL/GenBank/DDBJ whole genome shotgun (WGS) entry which is preliminary data.</text>
</comment>
<dbReference type="Proteomes" id="UP000010931">
    <property type="component" value="Unassembled WGS sequence"/>
</dbReference>
<organism evidence="1 4">
    <name type="scientific">Streptomyces turgidiscabies (strain Car8)</name>
    <dbReference type="NCBI Taxonomy" id="698760"/>
    <lineage>
        <taxon>Bacteria</taxon>
        <taxon>Bacillati</taxon>
        <taxon>Actinomycetota</taxon>
        <taxon>Actinomycetes</taxon>
        <taxon>Kitasatosporales</taxon>
        <taxon>Streptomycetaceae</taxon>
        <taxon>Streptomyces</taxon>
    </lineage>
</organism>
<reference evidence="1 4" key="1">
    <citation type="journal article" date="2011" name="Plasmid">
        <title>Streptomyces turgidiscabies Car8 contains a modular pathogenicity island that shares virulence genes with other actinobacterial plant pathogens.</title>
        <authorList>
            <person name="Huguet-Tapia J.C."/>
            <person name="Badger J.H."/>
            <person name="Loria R."/>
            <person name="Pettis G.S."/>
        </authorList>
    </citation>
    <scope>NUCLEOTIDE SEQUENCE [LARGE SCALE GENOMIC DNA]</scope>
    <source>
        <strain evidence="1 4">Car8</strain>
    </source>
</reference>
<evidence type="ECO:0000313" key="1">
    <source>
        <dbReference type="EMBL" id="ELP65665.1"/>
    </source>
</evidence>
<evidence type="ECO:0000313" key="3">
    <source>
        <dbReference type="EMBL" id="ELP70299.1"/>
    </source>
</evidence>